<feature type="domain" description="N-acetyltransferase" evidence="1">
    <location>
        <begin position="14"/>
        <end position="175"/>
    </location>
</feature>
<proteinExistence type="predicted"/>
<name>A0A1V6LWL7_9FLAO</name>
<dbReference type="GO" id="GO:0016747">
    <property type="term" value="F:acyltransferase activity, transferring groups other than amino-acyl groups"/>
    <property type="evidence" value="ECO:0007669"/>
    <property type="project" value="InterPro"/>
</dbReference>
<evidence type="ECO:0000259" key="1">
    <source>
        <dbReference type="PROSITE" id="PS51186"/>
    </source>
</evidence>
<dbReference type="PROSITE" id="PS51186">
    <property type="entry name" value="GNAT"/>
    <property type="match status" value="1"/>
</dbReference>
<comment type="caution">
    <text evidence="2">The sequence shown here is derived from an EMBL/GenBank/DDBJ whole genome shotgun (WGS) entry which is preliminary data.</text>
</comment>
<dbReference type="Gene3D" id="3.40.630.30">
    <property type="match status" value="1"/>
</dbReference>
<dbReference type="RefSeq" id="WP_080317945.1">
    <property type="nucleotide sequence ID" value="NZ_MTBC01000001.1"/>
</dbReference>
<gene>
    <name evidence="2" type="ORF">BUL40_02525</name>
</gene>
<dbReference type="InterPro" id="IPR000182">
    <property type="entry name" value="GNAT_dom"/>
</dbReference>
<keyword evidence="3" id="KW-1185">Reference proteome</keyword>
<dbReference type="SUPFAM" id="SSF55729">
    <property type="entry name" value="Acyl-CoA N-acyltransferases (Nat)"/>
    <property type="match status" value="1"/>
</dbReference>
<dbReference type="EMBL" id="MTBC01000001">
    <property type="protein sequence ID" value="OQD44447.1"/>
    <property type="molecule type" value="Genomic_DNA"/>
</dbReference>
<reference evidence="2 3" key="1">
    <citation type="submission" date="2016-12" db="EMBL/GenBank/DDBJ databases">
        <authorList>
            <person name="Song W.-J."/>
            <person name="Kurnit D.M."/>
        </authorList>
    </citation>
    <scope>NUCLEOTIDE SEQUENCE [LARGE SCALE GENOMIC DNA]</scope>
    <source>
        <strain evidence="2 3">HSG9</strain>
    </source>
</reference>
<dbReference type="AlphaFoldDB" id="A0A1V6LWL7"/>
<evidence type="ECO:0000313" key="3">
    <source>
        <dbReference type="Proteomes" id="UP000191680"/>
    </source>
</evidence>
<dbReference type="OrthoDB" id="5109343at2"/>
<dbReference type="InterPro" id="IPR016181">
    <property type="entry name" value="Acyl_CoA_acyltransferase"/>
</dbReference>
<accession>A0A1V6LWL7</accession>
<sequence length="175" mass="19901">MIHYTQVSSEDEIFQIKALQQNNLAKNIAVEEAAEQGFVTVEHTLEELKLLNSEHPHTIAKIDTEVVGYALSMHPKFKNEIAILKPMFIEIEKYFPDANYMAMGQICIAKAHRGKGIFRGLYNAMKQFLPKGLACIITEVDYRNSRSMKAHKAIGFVEIAKYIADDKEWSLIALK</sequence>
<organism evidence="2 3">
    <name type="scientific">Croceivirga radicis</name>
    <dbReference type="NCBI Taxonomy" id="1929488"/>
    <lineage>
        <taxon>Bacteria</taxon>
        <taxon>Pseudomonadati</taxon>
        <taxon>Bacteroidota</taxon>
        <taxon>Flavobacteriia</taxon>
        <taxon>Flavobacteriales</taxon>
        <taxon>Flavobacteriaceae</taxon>
        <taxon>Croceivirga</taxon>
    </lineage>
</organism>
<keyword evidence="2" id="KW-0808">Transferase</keyword>
<protein>
    <submittedName>
        <fullName evidence="2">GNAT family N-acetyltransferase</fullName>
    </submittedName>
</protein>
<dbReference type="Proteomes" id="UP000191680">
    <property type="component" value="Unassembled WGS sequence"/>
</dbReference>
<evidence type="ECO:0000313" key="2">
    <source>
        <dbReference type="EMBL" id="OQD44447.1"/>
    </source>
</evidence>
<dbReference type="Pfam" id="PF00583">
    <property type="entry name" value="Acetyltransf_1"/>
    <property type="match status" value="1"/>
</dbReference>